<dbReference type="Pfam" id="PF00593">
    <property type="entry name" value="TonB_dep_Rec_b-barrel"/>
    <property type="match status" value="1"/>
</dbReference>
<keyword evidence="18" id="KW-1185">Reference proteome</keyword>
<keyword evidence="10 11" id="KW-0998">Cell outer membrane</keyword>
<feature type="domain" description="TonB-dependent receptor-like beta-barrel" evidence="15">
    <location>
        <begin position="190"/>
        <end position="642"/>
    </location>
</feature>
<dbReference type="InterPro" id="IPR037066">
    <property type="entry name" value="Plug_dom_sf"/>
</dbReference>
<keyword evidence="8 11" id="KW-0472">Membrane</keyword>
<feature type="signal peptide" evidence="14">
    <location>
        <begin position="1"/>
        <end position="29"/>
    </location>
</feature>
<evidence type="ECO:0000256" key="2">
    <source>
        <dbReference type="ARBA" id="ARBA00008143"/>
    </source>
</evidence>
<dbReference type="GO" id="GO:0044718">
    <property type="term" value="P:siderophore transmembrane transport"/>
    <property type="evidence" value="ECO:0007669"/>
    <property type="project" value="TreeGrafter"/>
</dbReference>
<feature type="domain" description="TonB-dependent receptor plug" evidence="16">
    <location>
        <begin position="52"/>
        <end position="149"/>
    </location>
</feature>
<keyword evidence="3 11" id="KW-0813">Transport</keyword>
<dbReference type="EMBL" id="CP026604">
    <property type="protein sequence ID" value="AWB65202.1"/>
    <property type="molecule type" value="Genomic_DNA"/>
</dbReference>
<dbReference type="InterPro" id="IPR012910">
    <property type="entry name" value="Plug_dom"/>
</dbReference>
<comment type="similarity">
    <text evidence="2">Belongs to the TonB-dependent receptor family. Hemoglobin/haptoglobin binding protein subfamily.</text>
</comment>
<evidence type="ECO:0000313" key="18">
    <source>
        <dbReference type="Proteomes" id="UP000244441"/>
    </source>
</evidence>
<dbReference type="Pfam" id="PF07715">
    <property type="entry name" value="Plug"/>
    <property type="match status" value="1"/>
</dbReference>
<evidence type="ECO:0000256" key="10">
    <source>
        <dbReference type="ARBA" id="ARBA00023237"/>
    </source>
</evidence>
<dbReference type="Gene3D" id="2.40.170.20">
    <property type="entry name" value="TonB-dependent receptor, beta-barrel domain"/>
    <property type="match status" value="1"/>
</dbReference>
<organism evidence="17 18">
    <name type="scientific">Saccharobesus litoralis</name>
    <dbReference type="NCBI Taxonomy" id="2172099"/>
    <lineage>
        <taxon>Bacteria</taxon>
        <taxon>Pseudomonadati</taxon>
        <taxon>Pseudomonadota</taxon>
        <taxon>Gammaproteobacteria</taxon>
        <taxon>Alteromonadales</taxon>
        <taxon>Alteromonadaceae</taxon>
        <taxon>Saccharobesus</taxon>
    </lineage>
</organism>
<evidence type="ECO:0000256" key="6">
    <source>
        <dbReference type="ARBA" id="ARBA00022729"/>
    </source>
</evidence>
<protein>
    <recommendedName>
        <fullName evidence="19">TonB-dependent receptor</fullName>
    </recommendedName>
</protein>
<gene>
    <name evidence="17" type="ORF">C2869_01520</name>
</gene>
<comment type="subcellular location">
    <subcellularLocation>
        <location evidence="1 11">Cell outer membrane</location>
        <topology evidence="1 11">Multi-pass membrane protein</topology>
    </subcellularLocation>
</comment>
<dbReference type="SUPFAM" id="SSF56935">
    <property type="entry name" value="Porins"/>
    <property type="match status" value="1"/>
</dbReference>
<dbReference type="PANTHER" id="PTHR30069:SF29">
    <property type="entry name" value="HEMOGLOBIN AND HEMOGLOBIN-HAPTOGLOBIN-BINDING PROTEIN 1-RELATED"/>
    <property type="match status" value="1"/>
</dbReference>
<evidence type="ECO:0000256" key="9">
    <source>
        <dbReference type="ARBA" id="ARBA00023170"/>
    </source>
</evidence>
<reference evidence="17 18" key="1">
    <citation type="submission" date="2018-01" db="EMBL/GenBank/DDBJ databases">
        <title>Genome sequence of a Cantenovulum-like bacteria.</title>
        <authorList>
            <person name="Tan W.R."/>
            <person name="Lau N.-S."/>
            <person name="Go F."/>
            <person name="Amirul A.-A.A."/>
        </authorList>
    </citation>
    <scope>NUCLEOTIDE SEQUENCE [LARGE SCALE GENOMIC DNA]</scope>
    <source>
        <strain evidence="17 18">CCB-QB4</strain>
    </source>
</reference>
<evidence type="ECO:0000256" key="13">
    <source>
        <dbReference type="SAM" id="MobiDB-lite"/>
    </source>
</evidence>
<evidence type="ECO:0000259" key="15">
    <source>
        <dbReference type="Pfam" id="PF00593"/>
    </source>
</evidence>
<evidence type="ECO:0000313" key="17">
    <source>
        <dbReference type="EMBL" id="AWB65202.1"/>
    </source>
</evidence>
<dbReference type="InterPro" id="IPR000531">
    <property type="entry name" value="Beta-barrel_TonB"/>
</dbReference>
<keyword evidence="6 14" id="KW-0732">Signal</keyword>
<evidence type="ECO:0000256" key="1">
    <source>
        <dbReference type="ARBA" id="ARBA00004571"/>
    </source>
</evidence>
<dbReference type="AlphaFoldDB" id="A0A2S0VLZ6"/>
<evidence type="ECO:0000256" key="11">
    <source>
        <dbReference type="PROSITE-ProRule" id="PRU01360"/>
    </source>
</evidence>
<evidence type="ECO:0000256" key="12">
    <source>
        <dbReference type="RuleBase" id="RU003357"/>
    </source>
</evidence>
<keyword evidence="7 12" id="KW-0798">TonB box</keyword>
<dbReference type="Proteomes" id="UP000244441">
    <property type="component" value="Chromosome"/>
</dbReference>
<evidence type="ECO:0000256" key="4">
    <source>
        <dbReference type="ARBA" id="ARBA00022452"/>
    </source>
</evidence>
<evidence type="ECO:0000256" key="5">
    <source>
        <dbReference type="ARBA" id="ARBA00022692"/>
    </source>
</evidence>
<dbReference type="InterPro" id="IPR036942">
    <property type="entry name" value="Beta-barrel_TonB_sf"/>
</dbReference>
<evidence type="ECO:0000256" key="7">
    <source>
        <dbReference type="ARBA" id="ARBA00023077"/>
    </source>
</evidence>
<keyword evidence="9" id="KW-0675">Receptor</keyword>
<name>A0A2S0VLZ6_9ALTE</name>
<evidence type="ECO:0000256" key="8">
    <source>
        <dbReference type="ARBA" id="ARBA00023136"/>
    </source>
</evidence>
<sequence>MNIKPNNICKLYRVALFSCFVLLTNAINAQDSSDDVEHIEISEVNTYQSLNYQSINRAEFVNTAQTLTDVLQNVNGIQLNSVTGVGNPVSVSIRGSSSKQVQVYVDGLLINDEQFGGFDLNMVPLEQIESIEVAKNESLGFASTPIGGVIRINTLRESGSGYRLSTKVGSFGYKQATLSLHSQFSKHQVSFNIDALRTDNDYSTIVPQPFTDPNSPNEEKIKNNEFSQYSISLSDEFNLGVHEFRLTTQWDDKSKSIPNYQNNNPVNNRKLDSKSQRLGLYYETSFQHNLIKNLISGVNWLKREELFYDSPHVNKNDLFLYENQSLGAFSRLPISINQLLITPHINFSHYRFGSETLRGTVVKCGGIGACDIKAERNSLELGGRIEWTSTDGELSLYSAVTSSHNKDKNMPRRADEQGRVESSEQYSSGEFGSNFRFNNYLFNASFSRGLRMPSMYELFGDRGQMKGNDELTPELSNTISLNTKWSNANSNVNLSLYHRNLSNSIVPIFSSEGVGSFRNVSSAEVVGVELDSSWTFSPQFTAMAKLSLIDSEIESDLVAFDGNKLPGTYGKQFSTSLIWRAAADLNFRFDAFTNRDMHFNRPNLSDNSTSGFGNGNPADSNTFDFSANYRFKKVNLSLLAKNVFSDKYKDLANRPSEGRNIFLKLSYRD</sequence>
<keyword evidence="5 11" id="KW-0812">Transmembrane</keyword>
<evidence type="ECO:0000256" key="3">
    <source>
        <dbReference type="ARBA" id="ARBA00022448"/>
    </source>
</evidence>
<dbReference type="GO" id="GO:0009279">
    <property type="term" value="C:cell outer membrane"/>
    <property type="evidence" value="ECO:0007669"/>
    <property type="project" value="UniProtKB-SubCell"/>
</dbReference>
<dbReference type="Gene3D" id="2.170.130.10">
    <property type="entry name" value="TonB-dependent receptor, plug domain"/>
    <property type="match status" value="1"/>
</dbReference>
<accession>A0A2S0VLZ6</accession>
<keyword evidence="4 11" id="KW-1134">Transmembrane beta strand</keyword>
<dbReference type="GO" id="GO:0015344">
    <property type="term" value="F:siderophore uptake transmembrane transporter activity"/>
    <property type="evidence" value="ECO:0007669"/>
    <property type="project" value="TreeGrafter"/>
</dbReference>
<evidence type="ECO:0000256" key="14">
    <source>
        <dbReference type="SAM" id="SignalP"/>
    </source>
</evidence>
<dbReference type="PANTHER" id="PTHR30069">
    <property type="entry name" value="TONB-DEPENDENT OUTER MEMBRANE RECEPTOR"/>
    <property type="match status" value="1"/>
</dbReference>
<evidence type="ECO:0008006" key="19">
    <source>
        <dbReference type="Google" id="ProtNLM"/>
    </source>
</evidence>
<dbReference type="KEGG" id="cate:C2869_01520"/>
<feature type="chain" id="PRO_5015696514" description="TonB-dependent receptor" evidence="14">
    <location>
        <begin position="30"/>
        <end position="669"/>
    </location>
</feature>
<dbReference type="PROSITE" id="PS52016">
    <property type="entry name" value="TONB_DEPENDENT_REC_3"/>
    <property type="match status" value="1"/>
</dbReference>
<feature type="compositionally biased region" description="Basic and acidic residues" evidence="13">
    <location>
        <begin position="404"/>
        <end position="422"/>
    </location>
</feature>
<proteinExistence type="inferred from homology"/>
<evidence type="ECO:0000259" key="16">
    <source>
        <dbReference type="Pfam" id="PF07715"/>
    </source>
</evidence>
<dbReference type="InterPro" id="IPR039426">
    <property type="entry name" value="TonB-dep_rcpt-like"/>
</dbReference>
<feature type="region of interest" description="Disordered" evidence="13">
    <location>
        <begin position="401"/>
        <end position="427"/>
    </location>
</feature>